<sequence length="423" mass="43590">MTVPRLRGSFAPGTASAAAQPLLVLLPSLGTTSALWDGVVGELRTDPRTSGLRILRIDLPGHGASPAASEPFTIADLADAVLAVVDEAGGGAFHIAGVSLGGTVALELAAAHPDRVRSLVMSCSGSRIGTAESWAERAAAVRASGTASLVTGSALRWFAPGFLERDAGGPGARSLGTLVDIDDESYARCTEALGGFDRTASLGALTVPTLAISGEHDAVTTPAAMQDLADDVPGGRHVSLDGAAHLAVLEEPAAAAELIAEHLDGAELRAAASVVHGRGMAVRRSVLGDAHVDRANAGITAETAAFQDFITRYAWAEIWDRPQLTRQERSIATLASLVTGGHEGELRMHVRAALGNGLSRERIAEVLLHTSLYAGLPAANAALAAMRDEFASLDGVDGADADADAETRPAPHDPHREDRTNHG</sequence>
<dbReference type="Pfam" id="PF00561">
    <property type="entry name" value="Abhydrolase_1"/>
    <property type="match status" value="1"/>
</dbReference>
<dbReference type="PRINTS" id="PR00111">
    <property type="entry name" value="ABHYDROLASE"/>
</dbReference>
<proteinExistence type="predicted"/>
<keyword evidence="4" id="KW-0378">Hydrolase</keyword>
<reference evidence="4" key="1">
    <citation type="submission" date="2022-06" db="EMBL/GenBank/DDBJ databases">
        <title>Sequencing the genomes of 1000 actinobacteria strains.</title>
        <authorList>
            <person name="Klenk H.-P."/>
        </authorList>
    </citation>
    <scope>NUCLEOTIDE SEQUENCE</scope>
    <source>
        <strain evidence="4">DSM 22016</strain>
    </source>
</reference>
<keyword evidence="5" id="KW-1185">Reference proteome</keyword>
<dbReference type="GO" id="GO:0047570">
    <property type="term" value="F:3-oxoadipate enol-lactonase activity"/>
    <property type="evidence" value="ECO:0007669"/>
    <property type="project" value="UniProtKB-EC"/>
</dbReference>
<feature type="region of interest" description="Disordered" evidence="1">
    <location>
        <begin position="396"/>
        <end position="423"/>
    </location>
</feature>
<dbReference type="OrthoDB" id="9802489at2"/>
<dbReference type="Gene3D" id="3.40.50.1820">
    <property type="entry name" value="alpha/beta hydrolase"/>
    <property type="match status" value="1"/>
</dbReference>
<protein>
    <submittedName>
        <fullName evidence="4">3-oxoadipate enol-lactonase/4-carboxymuconolactone decarboxylase</fullName>
        <ecNumber evidence="4">3.1.1.24</ecNumber>
        <ecNumber evidence="4">4.1.1.44</ecNumber>
    </submittedName>
</protein>
<dbReference type="InterPro" id="IPR052512">
    <property type="entry name" value="4CMD/NDH-1_regulator"/>
</dbReference>
<organism evidence="4 5">
    <name type="scientific">Agromyces terreus</name>
    <dbReference type="NCBI Taxonomy" id="424795"/>
    <lineage>
        <taxon>Bacteria</taxon>
        <taxon>Bacillati</taxon>
        <taxon>Actinomycetota</taxon>
        <taxon>Actinomycetes</taxon>
        <taxon>Micrococcales</taxon>
        <taxon>Microbacteriaceae</taxon>
        <taxon>Agromyces</taxon>
    </lineage>
</organism>
<evidence type="ECO:0000313" key="4">
    <source>
        <dbReference type="EMBL" id="MCP2371859.1"/>
    </source>
</evidence>
<dbReference type="PANTHER" id="PTHR33570:SF2">
    <property type="entry name" value="CARBOXYMUCONOLACTONE DECARBOXYLASE-LIKE DOMAIN-CONTAINING PROTEIN"/>
    <property type="match status" value="1"/>
</dbReference>
<evidence type="ECO:0000256" key="1">
    <source>
        <dbReference type="SAM" id="MobiDB-lite"/>
    </source>
</evidence>
<comment type="caution">
    <text evidence="4">The sequence shown here is derived from an EMBL/GenBank/DDBJ whole genome shotgun (WGS) entry which is preliminary data.</text>
</comment>
<dbReference type="SUPFAM" id="SSF53474">
    <property type="entry name" value="alpha/beta-Hydrolases"/>
    <property type="match status" value="1"/>
</dbReference>
<dbReference type="GO" id="GO:0051920">
    <property type="term" value="F:peroxiredoxin activity"/>
    <property type="evidence" value="ECO:0007669"/>
    <property type="project" value="InterPro"/>
</dbReference>
<gene>
    <name evidence="4" type="ORF">BJ978_002535</name>
</gene>
<dbReference type="InterPro" id="IPR003779">
    <property type="entry name" value="CMD-like"/>
</dbReference>
<dbReference type="AlphaFoldDB" id="A0A9X2KCQ3"/>
<dbReference type="InterPro" id="IPR029058">
    <property type="entry name" value="AB_hydrolase_fold"/>
</dbReference>
<accession>A0A9X2KCQ3</accession>
<name>A0A9X2KCQ3_9MICO</name>
<dbReference type="GO" id="GO:0047575">
    <property type="term" value="F:4-carboxymuconolactone decarboxylase activity"/>
    <property type="evidence" value="ECO:0007669"/>
    <property type="project" value="UniProtKB-EC"/>
</dbReference>
<dbReference type="Gene3D" id="1.20.1290.10">
    <property type="entry name" value="AhpD-like"/>
    <property type="match status" value="1"/>
</dbReference>
<dbReference type="InterPro" id="IPR029032">
    <property type="entry name" value="AhpD-like"/>
</dbReference>
<dbReference type="InterPro" id="IPR000073">
    <property type="entry name" value="AB_hydrolase_1"/>
</dbReference>
<dbReference type="EC" id="4.1.1.44" evidence="4"/>
<dbReference type="RefSeq" id="WP_156997986.1">
    <property type="nucleotide sequence ID" value="NZ_JAMZDY010000001.1"/>
</dbReference>
<evidence type="ECO:0000259" key="3">
    <source>
        <dbReference type="Pfam" id="PF02627"/>
    </source>
</evidence>
<dbReference type="EMBL" id="JAMZDY010000001">
    <property type="protein sequence ID" value="MCP2371859.1"/>
    <property type="molecule type" value="Genomic_DNA"/>
</dbReference>
<evidence type="ECO:0000313" key="5">
    <source>
        <dbReference type="Proteomes" id="UP001139722"/>
    </source>
</evidence>
<dbReference type="Pfam" id="PF02627">
    <property type="entry name" value="CMD"/>
    <property type="match status" value="1"/>
</dbReference>
<feature type="domain" description="AB hydrolase-1" evidence="2">
    <location>
        <begin position="21"/>
        <end position="136"/>
    </location>
</feature>
<dbReference type="SUPFAM" id="SSF69118">
    <property type="entry name" value="AhpD-like"/>
    <property type="match status" value="1"/>
</dbReference>
<keyword evidence="4" id="KW-0456">Lyase</keyword>
<feature type="domain" description="Carboxymuconolactone decarboxylase-like" evidence="3">
    <location>
        <begin position="305"/>
        <end position="387"/>
    </location>
</feature>
<dbReference type="EC" id="3.1.1.24" evidence="4"/>
<dbReference type="Proteomes" id="UP001139722">
    <property type="component" value="Unassembled WGS sequence"/>
</dbReference>
<evidence type="ECO:0000259" key="2">
    <source>
        <dbReference type="Pfam" id="PF00561"/>
    </source>
</evidence>
<dbReference type="PANTHER" id="PTHR33570">
    <property type="entry name" value="4-CARBOXYMUCONOLACTONE DECARBOXYLASE FAMILY PROTEIN"/>
    <property type="match status" value="1"/>
</dbReference>
<feature type="compositionally biased region" description="Basic and acidic residues" evidence="1">
    <location>
        <begin position="405"/>
        <end position="423"/>
    </location>
</feature>